<dbReference type="AlphaFoldDB" id="A0AAE0SUF8"/>
<reference evidence="2" key="3">
    <citation type="submission" date="2023-05" db="EMBL/GenBank/DDBJ databases">
        <authorList>
            <person name="Smith C.H."/>
        </authorList>
    </citation>
    <scope>NUCLEOTIDE SEQUENCE</scope>
    <source>
        <strain evidence="2">CHS0354</strain>
        <tissue evidence="2">Mantle</tissue>
    </source>
</reference>
<accession>A0AAE0SUF8</accession>
<sequence length="94" mass="10391">MRTIDLAVLCTSLLLISVSARETLGPKPYCVFLPERGVCVARVVRRPDNPFGARELNSVNGAAVICLGGGVERIVSICIIPRTKYFTRRWTTQK</sequence>
<protein>
    <recommendedName>
        <fullName evidence="4">Secreted protein</fullName>
    </recommendedName>
</protein>
<proteinExistence type="predicted"/>
<dbReference type="Proteomes" id="UP001195483">
    <property type="component" value="Unassembled WGS sequence"/>
</dbReference>
<name>A0AAE0SUF8_9BIVA</name>
<gene>
    <name evidence="2" type="ORF">CHS0354_014056</name>
</gene>
<keyword evidence="3" id="KW-1185">Reference proteome</keyword>
<dbReference type="EMBL" id="JAEAOA010000864">
    <property type="protein sequence ID" value="KAK3598432.1"/>
    <property type="molecule type" value="Genomic_DNA"/>
</dbReference>
<feature type="chain" id="PRO_5042093880" description="Secreted protein" evidence="1">
    <location>
        <begin position="21"/>
        <end position="94"/>
    </location>
</feature>
<reference evidence="2" key="1">
    <citation type="journal article" date="2021" name="Genome Biol. Evol.">
        <title>A High-Quality Reference Genome for a Parasitic Bivalve with Doubly Uniparental Inheritance (Bivalvia: Unionida).</title>
        <authorList>
            <person name="Smith C.H."/>
        </authorList>
    </citation>
    <scope>NUCLEOTIDE SEQUENCE</scope>
    <source>
        <strain evidence="2">CHS0354</strain>
    </source>
</reference>
<keyword evidence="1" id="KW-0732">Signal</keyword>
<evidence type="ECO:0000313" key="2">
    <source>
        <dbReference type="EMBL" id="KAK3598432.1"/>
    </source>
</evidence>
<evidence type="ECO:0008006" key="4">
    <source>
        <dbReference type="Google" id="ProtNLM"/>
    </source>
</evidence>
<organism evidence="2 3">
    <name type="scientific">Potamilus streckersoni</name>
    <dbReference type="NCBI Taxonomy" id="2493646"/>
    <lineage>
        <taxon>Eukaryota</taxon>
        <taxon>Metazoa</taxon>
        <taxon>Spiralia</taxon>
        <taxon>Lophotrochozoa</taxon>
        <taxon>Mollusca</taxon>
        <taxon>Bivalvia</taxon>
        <taxon>Autobranchia</taxon>
        <taxon>Heteroconchia</taxon>
        <taxon>Palaeoheterodonta</taxon>
        <taxon>Unionida</taxon>
        <taxon>Unionoidea</taxon>
        <taxon>Unionidae</taxon>
        <taxon>Ambleminae</taxon>
        <taxon>Lampsilini</taxon>
        <taxon>Potamilus</taxon>
    </lineage>
</organism>
<feature type="signal peptide" evidence="1">
    <location>
        <begin position="1"/>
        <end position="20"/>
    </location>
</feature>
<feature type="non-terminal residue" evidence="2">
    <location>
        <position position="94"/>
    </location>
</feature>
<evidence type="ECO:0000256" key="1">
    <source>
        <dbReference type="SAM" id="SignalP"/>
    </source>
</evidence>
<evidence type="ECO:0000313" key="3">
    <source>
        <dbReference type="Proteomes" id="UP001195483"/>
    </source>
</evidence>
<comment type="caution">
    <text evidence="2">The sequence shown here is derived from an EMBL/GenBank/DDBJ whole genome shotgun (WGS) entry which is preliminary data.</text>
</comment>
<reference evidence="2" key="2">
    <citation type="journal article" date="2021" name="Genome Biol. Evol.">
        <title>Developing a high-quality reference genome for a parasitic bivalve with doubly uniparental inheritance (Bivalvia: Unionida).</title>
        <authorList>
            <person name="Smith C.H."/>
        </authorList>
    </citation>
    <scope>NUCLEOTIDE SEQUENCE</scope>
    <source>
        <strain evidence="2">CHS0354</strain>
        <tissue evidence="2">Mantle</tissue>
    </source>
</reference>